<reference evidence="2" key="1">
    <citation type="journal article" date="2023" name="Nat. Plants">
        <title>Single-cell RNA sequencing provides a high-resolution roadmap for understanding the multicellular compartmentation of specialized metabolism.</title>
        <authorList>
            <person name="Sun S."/>
            <person name="Shen X."/>
            <person name="Li Y."/>
            <person name="Li Y."/>
            <person name="Wang S."/>
            <person name="Li R."/>
            <person name="Zhang H."/>
            <person name="Shen G."/>
            <person name="Guo B."/>
            <person name="Wei J."/>
            <person name="Xu J."/>
            <person name="St-Pierre B."/>
            <person name="Chen S."/>
            <person name="Sun C."/>
        </authorList>
    </citation>
    <scope>NUCLEOTIDE SEQUENCE [LARGE SCALE GENOMIC DNA]</scope>
</reference>
<gene>
    <name evidence="1" type="ORF">M9H77_19504</name>
</gene>
<keyword evidence="2" id="KW-1185">Reference proteome</keyword>
<evidence type="ECO:0000313" key="2">
    <source>
        <dbReference type="Proteomes" id="UP001060085"/>
    </source>
</evidence>
<name>A0ACC0BAI6_CATRO</name>
<protein>
    <submittedName>
        <fullName evidence="1">Uncharacterized protein</fullName>
    </submittedName>
</protein>
<evidence type="ECO:0000313" key="1">
    <source>
        <dbReference type="EMBL" id="KAI5669651.1"/>
    </source>
</evidence>
<sequence length="637" mass="73111">MSSKRYLGSSFEAKEGGKRKRIEEDVEHIADICFICKDGGFLHLCSSRGCKKAYHIDCLMEKKLPLPSNTSMSSKKPKAWKCSRHLCSKCEAPSKYFCYCCPTSMCEDCIDSTRFFLVKKRHGFCHECRCTILSLEDEKVDKGHLGKTIEPFKKYYEIIKKEEGLSVKDLQSPEERCIKQKHSSTPGIKEVVEEQPRFPSIIPENMKLVYLKKSLVQELLKTESFKSKVTGSFVRVPSTLSNDLQKSYKLVQVTGVTNQATDIMLQLLDVPGEIPINLLSDSDFSEEECEDLRQKMEVGLIRKPTMDEFEEKAIFLHEDLTNHGLSIEKRALPEKIDMENEKGRKKLYPFAFCSIKALPQMGRPIPSTTEEKSFSELQASVSIQRSVFEKLPILDLDAFHPVPEKGKNTPINQTSSKQELALVQEPKVIFVPPTLEEVQSSKNIIASSFSSPIEEVLTLRLDELLEALKILLTTYVASLKLNVLKVILDVIENLLDQASSLEREKVIMVEISNYDIEKQTLSKKYSFLVEDDSSLSTYERDFVDRKKMILDELRQLDNRKKLILEESRQIDDKIEGFTEELRQIDDKIEHITKYKEVEVKLKNIEREKLDVAKKLTSASKYFHDHLKSYLLTLLSID</sequence>
<dbReference type="EMBL" id="CM044704">
    <property type="protein sequence ID" value="KAI5669651.1"/>
    <property type="molecule type" value="Genomic_DNA"/>
</dbReference>
<dbReference type="Proteomes" id="UP001060085">
    <property type="component" value="Linkage Group LG04"/>
</dbReference>
<proteinExistence type="predicted"/>
<accession>A0ACC0BAI6</accession>
<comment type="caution">
    <text evidence="1">The sequence shown here is derived from an EMBL/GenBank/DDBJ whole genome shotgun (WGS) entry which is preliminary data.</text>
</comment>
<organism evidence="1 2">
    <name type="scientific">Catharanthus roseus</name>
    <name type="common">Madagascar periwinkle</name>
    <name type="synonym">Vinca rosea</name>
    <dbReference type="NCBI Taxonomy" id="4058"/>
    <lineage>
        <taxon>Eukaryota</taxon>
        <taxon>Viridiplantae</taxon>
        <taxon>Streptophyta</taxon>
        <taxon>Embryophyta</taxon>
        <taxon>Tracheophyta</taxon>
        <taxon>Spermatophyta</taxon>
        <taxon>Magnoliopsida</taxon>
        <taxon>eudicotyledons</taxon>
        <taxon>Gunneridae</taxon>
        <taxon>Pentapetalae</taxon>
        <taxon>asterids</taxon>
        <taxon>lamiids</taxon>
        <taxon>Gentianales</taxon>
        <taxon>Apocynaceae</taxon>
        <taxon>Rauvolfioideae</taxon>
        <taxon>Vinceae</taxon>
        <taxon>Catharanthinae</taxon>
        <taxon>Catharanthus</taxon>
    </lineage>
</organism>